<comment type="caution">
    <text evidence="2">The sequence shown here is derived from an EMBL/GenBank/DDBJ whole genome shotgun (WGS) entry which is preliminary data.</text>
</comment>
<dbReference type="Pfam" id="PF04326">
    <property type="entry name" value="SLFN_AlbA_2"/>
    <property type="match status" value="1"/>
</dbReference>
<organism evidence="2 3">
    <name type="scientific">Candidatus Giovannonibacteria bacterium GW2011_GWB1_44_23</name>
    <dbReference type="NCBI Taxonomy" id="1618652"/>
    <lineage>
        <taxon>Bacteria</taxon>
        <taxon>Candidatus Giovannoniibacteriota</taxon>
    </lineage>
</organism>
<dbReference type="PANTHER" id="PTHR30595:SF6">
    <property type="entry name" value="SCHLAFEN ALBA-2 DOMAIN-CONTAINING PROTEIN"/>
    <property type="match status" value="1"/>
</dbReference>
<dbReference type="AlphaFoldDB" id="A0A0G1IEJ9"/>
<dbReference type="PROSITE" id="PS00018">
    <property type="entry name" value="EF_HAND_1"/>
    <property type="match status" value="1"/>
</dbReference>
<dbReference type="InterPro" id="IPR007421">
    <property type="entry name" value="Schlafen_AlbA_2_dom"/>
</dbReference>
<dbReference type="Gene3D" id="3.30.950.30">
    <property type="entry name" value="Schlafen, AAA domain"/>
    <property type="match status" value="1"/>
</dbReference>
<proteinExistence type="predicted"/>
<dbReference type="SUPFAM" id="SSF46785">
    <property type="entry name" value="Winged helix' DNA-binding domain"/>
    <property type="match status" value="1"/>
</dbReference>
<dbReference type="Proteomes" id="UP000033977">
    <property type="component" value="Unassembled WGS sequence"/>
</dbReference>
<dbReference type="InterPro" id="IPR018247">
    <property type="entry name" value="EF_Hand_1_Ca_BS"/>
</dbReference>
<name>A0A0G1IEJ9_9BACT</name>
<sequence>MDEPKVKQIIEEAVRLGSETSSVEFKDARGGFPRDTWKTVSAFSHRPTGGFIVFGIKEDRANNSIEVTGVDQVAVLQEKMSDLVSTQMSVAIRPEYFPISISGKTVLVICVPECPDQFKPCYYNPVGMPNGAYVRDGNTDRKITDEEMRRFLDNAKLSKFDSTQALDTNLDELSVSKIYDLLTRMGQRTKRDARIEEIDFDLLKNLGIADKFDSGNFPTVAGFLIFSKEKPQFKRSFNRYIVRCVKYKGSNVATDIIDKADIDGTLNEQIDTMQKFILRNIRTSAQIVGTKRVERYEYPEKAIREIVANAVIHRDYRITETYTQVNVFEDRLEIFNPGCLPPGVTVDNIRDAQVSRNEIIAARLKDLDYLEEYGRGIDIVFTETEKWGLLQPIFKNTTNSFKVILPGEKLSKLNDRQFRIWDYLVEQKRITATACAELFPTISRATINNDLSRMQELGLIHSGGASMNTYYEPNF</sequence>
<accession>A0A0G1IEJ9</accession>
<dbReference type="InterPro" id="IPR038475">
    <property type="entry name" value="RecG_C_sf"/>
</dbReference>
<feature type="domain" description="Schlafen AlbA-2" evidence="1">
    <location>
        <begin position="19"/>
        <end position="143"/>
    </location>
</feature>
<dbReference type="Pfam" id="PF13749">
    <property type="entry name" value="HATPase_c_4"/>
    <property type="match status" value="1"/>
</dbReference>
<protein>
    <recommendedName>
        <fullName evidence="1">Schlafen AlbA-2 domain-containing protein</fullName>
    </recommendedName>
</protein>
<reference evidence="2 3" key="1">
    <citation type="journal article" date="2015" name="Nature">
        <title>rRNA introns, odd ribosomes, and small enigmatic genomes across a large radiation of phyla.</title>
        <authorList>
            <person name="Brown C.T."/>
            <person name="Hug L.A."/>
            <person name="Thomas B.C."/>
            <person name="Sharon I."/>
            <person name="Castelle C.J."/>
            <person name="Singh A."/>
            <person name="Wilkins M.J."/>
            <person name="Williams K.H."/>
            <person name="Banfield J.F."/>
        </authorList>
    </citation>
    <scope>NUCLEOTIDE SEQUENCE [LARGE SCALE GENOMIC DNA]</scope>
</reference>
<dbReference type="InterPro" id="IPR036390">
    <property type="entry name" value="WH_DNA-bd_sf"/>
</dbReference>
<dbReference type="Gene3D" id="3.30.565.60">
    <property type="match status" value="1"/>
</dbReference>
<dbReference type="PANTHER" id="PTHR30595">
    <property type="entry name" value="GLPR-RELATED TRANSCRIPTIONAL REPRESSOR"/>
    <property type="match status" value="1"/>
</dbReference>
<evidence type="ECO:0000259" key="1">
    <source>
        <dbReference type="Pfam" id="PF04326"/>
    </source>
</evidence>
<evidence type="ECO:0000313" key="3">
    <source>
        <dbReference type="Proteomes" id="UP000033977"/>
    </source>
</evidence>
<dbReference type="InterPro" id="IPR038461">
    <property type="entry name" value="Schlafen_AlbA_2_dom_sf"/>
</dbReference>
<evidence type="ECO:0000313" key="2">
    <source>
        <dbReference type="EMBL" id="KKT57615.1"/>
    </source>
</evidence>
<gene>
    <name evidence="2" type="ORF">UW49_C0002G0011</name>
</gene>
<dbReference type="EMBL" id="LCIN01000002">
    <property type="protein sequence ID" value="KKT57615.1"/>
    <property type="molecule type" value="Genomic_DNA"/>
</dbReference>